<keyword evidence="2 4" id="KW-0456">Lyase</keyword>
<dbReference type="AlphaFoldDB" id="T1B8R2"/>
<evidence type="ECO:0000259" key="3">
    <source>
        <dbReference type="Pfam" id="PF00920"/>
    </source>
</evidence>
<feature type="non-terminal residue" evidence="4">
    <location>
        <position position="1"/>
    </location>
</feature>
<accession>T1B8R2</accession>
<evidence type="ECO:0000256" key="2">
    <source>
        <dbReference type="ARBA" id="ARBA00023239"/>
    </source>
</evidence>
<evidence type="ECO:0000313" key="4">
    <source>
        <dbReference type="EMBL" id="EQD69326.1"/>
    </source>
</evidence>
<reference evidence="4" key="2">
    <citation type="journal article" date="2014" name="ISME J.">
        <title>Microbial stratification in low pH oxic and suboxic macroscopic growths along an acid mine drainage.</title>
        <authorList>
            <person name="Mendez-Garcia C."/>
            <person name="Mesa V."/>
            <person name="Sprenger R.R."/>
            <person name="Richter M."/>
            <person name="Diez M.S."/>
            <person name="Solano J."/>
            <person name="Bargiela R."/>
            <person name="Golyshina O.V."/>
            <person name="Manteca A."/>
            <person name="Ramos J.L."/>
            <person name="Gallego J.R."/>
            <person name="Llorente I."/>
            <person name="Martins Dos Santos V.A."/>
            <person name="Jensen O.N."/>
            <person name="Pelaez A.I."/>
            <person name="Sanchez J."/>
            <person name="Ferrer M."/>
        </authorList>
    </citation>
    <scope>NUCLEOTIDE SEQUENCE</scope>
</reference>
<dbReference type="SUPFAM" id="SSF143975">
    <property type="entry name" value="IlvD/EDD N-terminal domain-like"/>
    <property type="match status" value="1"/>
</dbReference>
<dbReference type="EC" id="4.-.-.-" evidence="4"/>
<sequence length="173" mass="17703">PGRFRGRDVTVIDVFEAIGAAEAGRITDDDLRALEDVACPGAGACGGQFTANTMAMAIELLGIAPLQSGGVAATDPAKPGVATEVGRRAVEMVLAGRGPSTYLSPESFANAIAGVMASGGSTNAVLHLLAIANEARIPLQIDDFDRISARTPWLADLRPGGRYNAVDLTRAGG</sequence>
<feature type="non-terminal residue" evidence="4">
    <location>
        <position position="173"/>
    </location>
</feature>
<dbReference type="PANTHER" id="PTHR21000:SF5">
    <property type="entry name" value="DIHYDROXY-ACID DEHYDRATASE, MITOCHONDRIAL"/>
    <property type="match status" value="1"/>
</dbReference>
<dbReference type="GO" id="GO:0004160">
    <property type="term" value="F:dihydroxy-acid dehydratase activity"/>
    <property type="evidence" value="ECO:0007669"/>
    <property type="project" value="TreeGrafter"/>
</dbReference>
<dbReference type="GO" id="GO:0009082">
    <property type="term" value="P:branched-chain amino acid biosynthetic process"/>
    <property type="evidence" value="ECO:0007669"/>
    <property type="project" value="TreeGrafter"/>
</dbReference>
<reference evidence="4" key="1">
    <citation type="submission" date="2013-08" db="EMBL/GenBank/DDBJ databases">
        <authorList>
            <person name="Mendez C."/>
            <person name="Richter M."/>
            <person name="Ferrer M."/>
            <person name="Sanchez J."/>
        </authorList>
    </citation>
    <scope>NUCLEOTIDE SEQUENCE</scope>
</reference>
<evidence type="ECO:0000256" key="1">
    <source>
        <dbReference type="ARBA" id="ARBA00006486"/>
    </source>
</evidence>
<dbReference type="InterPro" id="IPR000581">
    <property type="entry name" value="ILV_EDD_N"/>
</dbReference>
<dbReference type="PANTHER" id="PTHR21000">
    <property type="entry name" value="DIHYDROXY-ACID DEHYDRATASE DAD"/>
    <property type="match status" value="1"/>
</dbReference>
<gene>
    <name evidence="4" type="ORF">B1B_05397</name>
</gene>
<dbReference type="EMBL" id="AUZY01003416">
    <property type="protein sequence ID" value="EQD69326.1"/>
    <property type="molecule type" value="Genomic_DNA"/>
</dbReference>
<organism evidence="4">
    <name type="scientific">mine drainage metagenome</name>
    <dbReference type="NCBI Taxonomy" id="410659"/>
    <lineage>
        <taxon>unclassified sequences</taxon>
        <taxon>metagenomes</taxon>
        <taxon>ecological metagenomes</taxon>
    </lineage>
</organism>
<name>T1B8R2_9ZZZZ</name>
<dbReference type="Pfam" id="PF00920">
    <property type="entry name" value="ILVD_EDD_N"/>
    <property type="match status" value="1"/>
</dbReference>
<comment type="caution">
    <text evidence="4">The sequence shown here is derived from an EMBL/GenBank/DDBJ whole genome shotgun (WGS) entry which is preliminary data.</text>
</comment>
<protein>
    <submittedName>
        <fullName evidence="4">Dihydroxy-acid and 6-phosphogluconate dehydratase</fullName>
        <ecNumber evidence="4">4.-.-.-</ecNumber>
    </submittedName>
</protein>
<dbReference type="InterPro" id="IPR037237">
    <property type="entry name" value="IlvD/EDD_N"/>
</dbReference>
<comment type="similarity">
    <text evidence="1">Belongs to the IlvD/Edd family.</text>
</comment>
<feature type="domain" description="Dihydroxy-acid/6-phosphogluconate dehydratase N-terminal" evidence="3">
    <location>
        <begin position="9"/>
        <end position="173"/>
    </location>
</feature>
<proteinExistence type="inferred from homology"/>
<dbReference type="InterPro" id="IPR050165">
    <property type="entry name" value="DHAD_IlvD/Edd"/>
</dbReference>